<feature type="compositionally biased region" description="Polar residues" evidence="1">
    <location>
        <begin position="1"/>
        <end position="31"/>
    </location>
</feature>
<dbReference type="SUPFAM" id="SSF75304">
    <property type="entry name" value="Amidase signature (AS) enzymes"/>
    <property type="match status" value="1"/>
</dbReference>
<protein>
    <recommendedName>
        <fullName evidence="2">Amidase domain-containing protein</fullName>
    </recommendedName>
</protein>
<evidence type="ECO:0000313" key="4">
    <source>
        <dbReference type="Proteomes" id="UP000176037"/>
    </source>
</evidence>
<proteinExistence type="predicted"/>
<dbReference type="RefSeq" id="WP_070174499.1">
    <property type="nucleotide sequence ID" value="NZ_BMJR01000004.1"/>
</dbReference>
<sequence>MNHHSVSSPFVWQPATKTSRAENTASTQPQPLSGARLAVKDLFHISGTPTTAGNPDWLASHAQTSETASAVTKLINAGAKLAGKTITDELAYSLNGQNIHYGTPINPVTPERLPGGSSSGSAVAVSAGLADIGLGTDTGGSIRVPASYNGLFGMRPTHGRISADGLVALAPGFDTVGVMCETLTELENSMQCLFDEPAGYTPELTSLVVYQNAIDSCEHADAAQQWLSALPVATTQGDFSALEQLPLAETFRVLQGREIWRTHGEWISTINPTFAPDIAERFNQSAQITDAEVASAKGIQQQVRELMGTLLAEQKAIVLPTTPGCAPLLSATPAALTDYRKQLLSLTALAGLAGLPQLHLPLFRLNDAPCGLSLIGPAKSEAALFALARTLTE</sequence>
<dbReference type="EMBL" id="MJIC01000001">
    <property type="protein sequence ID" value="OFI36388.1"/>
    <property type="molecule type" value="Genomic_DNA"/>
</dbReference>
<accession>A0A1E8FL94</accession>
<dbReference type="OrthoDB" id="9811471at2"/>
<dbReference type="Proteomes" id="UP000176037">
    <property type="component" value="Unassembled WGS sequence"/>
</dbReference>
<dbReference type="NCBIfam" id="NF006169">
    <property type="entry name" value="PRK08310.1"/>
    <property type="match status" value="1"/>
</dbReference>
<dbReference type="Pfam" id="PF01425">
    <property type="entry name" value="Amidase"/>
    <property type="match status" value="1"/>
</dbReference>
<evidence type="ECO:0000256" key="1">
    <source>
        <dbReference type="SAM" id="MobiDB-lite"/>
    </source>
</evidence>
<dbReference type="InterPro" id="IPR036928">
    <property type="entry name" value="AS_sf"/>
</dbReference>
<dbReference type="Gene3D" id="3.90.1300.10">
    <property type="entry name" value="Amidase signature (AS) domain"/>
    <property type="match status" value="1"/>
</dbReference>
<dbReference type="PANTHER" id="PTHR46310">
    <property type="entry name" value="AMIDASE 1"/>
    <property type="match status" value="1"/>
</dbReference>
<dbReference type="STRING" id="1856405.BFC17_00465"/>
<gene>
    <name evidence="3" type="ORF">BFC17_00465</name>
</gene>
<feature type="domain" description="Amidase" evidence="2">
    <location>
        <begin position="21"/>
        <end position="194"/>
    </location>
</feature>
<evidence type="ECO:0000313" key="3">
    <source>
        <dbReference type="EMBL" id="OFI36388.1"/>
    </source>
</evidence>
<name>A0A1E8FL94_9ALTE</name>
<dbReference type="PANTHER" id="PTHR46310:SF7">
    <property type="entry name" value="AMIDASE 1"/>
    <property type="match status" value="1"/>
</dbReference>
<reference evidence="3 4" key="1">
    <citation type="submission" date="2016-09" db="EMBL/GenBank/DDBJ databases">
        <title>Alteromonas lipolytica, a new species isolated from sea water.</title>
        <authorList>
            <person name="Wu Y.-H."/>
            <person name="Cheng H."/>
            <person name="Xu X.-W."/>
        </authorList>
    </citation>
    <scope>NUCLEOTIDE SEQUENCE [LARGE SCALE GENOMIC DNA]</scope>
    <source>
        <strain evidence="3 4">JW12</strain>
    </source>
</reference>
<dbReference type="InterPro" id="IPR023631">
    <property type="entry name" value="Amidase_dom"/>
</dbReference>
<organism evidence="3 4">
    <name type="scientific">Alteromonas lipolytica</name>
    <dbReference type="NCBI Taxonomy" id="1856405"/>
    <lineage>
        <taxon>Bacteria</taxon>
        <taxon>Pseudomonadati</taxon>
        <taxon>Pseudomonadota</taxon>
        <taxon>Gammaproteobacteria</taxon>
        <taxon>Alteromonadales</taxon>
        <taxon>Alteromonadaceae</taxon>
        <taxon>Alteromonas/Salinimonas group</taxon>
        <taxon>Alteromonas</taxon>
    </lineage>
</organism>
<comment type="caution">
    <text evidence="3">The sequence shown here is derived from an EMBL/GenBank/DDBJ whole genome shotgun (WGS) entry which is preliminary data.</text>
</comment>
<feature type="region of interest" description="Disordered" evidence="1">
    <location>
        <begin position="1"/>
        <end position="33"/>
    </location>
</feature>
<dbReference type="PROSITE" id="PS00571">
    <property type="entry name" value="AMIDASES"/>
    <property type="match status" value="1"/>
</dbReference>
<evidence type="ECO:0000259" key="2">
    <source>
        <dbReference type="Pfam" id="PF01425"/>
    </source>
</evidence>
<keyword evidence="4" id="KW-1185">Reference proteome</keyword>
<dbReference type="AlphaFoldDB" id="A0A1E8FL94"/>
<dbReference type="InterPro" id="IPR020556">
    <property type="entry name" value="Amidase_CS"/>
</dbReference>